<proteinExistence type="inferred from homology"/>
<evidence type="ECO:0000256" key="5">
    <source>
        <dbReference type="PIRSR" id="PIRSR637359-2"/>
    </source>
</evidence>
<feature type="domain" description="Aspartyl/asparaginy/proline hydroxylase" evidence="8">
    <location>
        <begin position="139"/>
        <end position="229"/>
    </location>
</feature>
<protein>
    <submittedName>
        <fullName evidence="9">Sulfotransferase</fullName>
        <ecNumber evidence="9">2.8.2.-</ecNumber>
    </submittedName>
</protein>
<evidence type="ECO:0000256" key="1">
    <source>
        <dbReference type="ARBA" id="ARBA00007730"/>
    </source>
</evidence>
<dbReference type="EMBL" id="FN649737">
    <property type="protein sequence ID" value="CBN77079.1"/>
    <property type="molecule type" value="Genomic_DNA"/>
</dbReference>
<dbReference type="InterPro" id="IPR027417">
    <property type="entry name" value="P-loop_NTPase"/>
</dbReference>
<dbReference type="InterPro" id="IPR007803">
    <property type="entry name" value="Asp/Arg/Pro-Hydrxlase"/>
</dbReference>
<evidence type="ECO:0000256" key="2">
    <source>
        <dbReference type="ARBA" id="ARBA00022679"/>
    </source>
</evidence>
<evidence type="ECO:0000256" key="6">
    <source>
        <dbReference type="SAM" id="MobiDB-lite"/>
    </source>
</evidence>
<dbReference type="InterPro" id="IPR037359">
    <property type="entry name" value="NST/OST"/>
</dbReference>
<keyword evidence="2 9" id="KW-0808">Transferase</keyword>
<dbReference type="Gene3D" id="3.40.50.300">
    <property type="entry name" value="P-loop containing nucleotide triphosphate hydrolases"/>
    <property type="match status" value="1"/>
</dbReference>
<reference evidence="9 10" key="1">
    <citation type="journal article" date="2010" name="Nature">
        <title>The Ectocarpus genome and the independent evolution of multicellularity in brown algae.</title>
        <authorList>
            <person name="Cock J.M."/>
            <person name="Sterck L."/>
            <person name="Rouze P."/>
            <person name="Scornet D."/>
            <person name="Allen A.E."/>
            <person name="Amoutzias G."/>
            <person name="Anthouard V."/>
            <person name="Artiguenave F."/>
            <person name="Aury J.M."/>
            <person name="Badger J.H."/>
            <person name="Beszteri B."/>
            <person name="Billiau K."/>
            <person name="Bonnet E."/>
            <person name="Bothwell J.H."/>
            <person name="Bowler C."/>
            <person name="Boyen C."/>
            <person name="Brownlee C."/>
            <person name="Carrano C.J."/>
            <person name="Charrier B."/>
            <person name="Cho G.Y."/>
            <person name="Coelho S.M."/>
            <person name="Collen J."/>
            <person name="Corre E."/>
            <person name="Da Silva C."/>
            <person name="Delage L."/>
            <person name="Delaroque N."/>
            <person name="Dittami S.M."/>
            <person name="Doulbeau S."/>
            <person name="Elias M."/>
            <person name="Farnham G."/>
            <person name="Gachon C.M."/>
            <person name="Gschloessl B."/>
            <person name="Heesch S."/>
            <person name="Jabbari K."/>
            <person name="Jubin C."/>
            <person name="Kawai H."/>
            <person name="Kimura K."/>
            <person name="Kloareg B."/>
            <person name="Kupper F.C."/>
            <person name="Lang D."/>
            <person name="Le Bail A."/>
            <person name="Leblanc C."/>
            <person name="Lerouge P."/>
            <person name="Lohr M."/>
            <person name="Lopez P.J."/>
            <person name="Martens C."/>
            <person name="Maumus F."/>
            <person name="Michel G."/>
            <person name="Miranda-Saavedra D."/>
            <person name="Morales J."/>
            <person name="Moreau H."/>
            <person name="Motomura T."/>
            <person name="Nagasato C."/>
            <person name="Napoli C.A."/>
            <person name="Nelson D.R."/>
            <person name="Nyvall-Collen P."/>
            <person name="Peters A.F."/>
            <person name="Pommier C."/>
            <person name="Potin P."/>
            <person name="Poulain J."/>
            <person name="Quesneville H."/>
            <person name="Read B."/>
            <person name="Rensing S.A."/>
            <person name="Ritter A."/>
            <person name="Rousvoal S."/>
            <person name="Samanta M."/>
            <person name="Samson G."/>
            <person name="Schroeder D.C."/>
            <person name="Segurens B."/>
            <person name="Strittmatter M."/>
            <person name="Tonon T."/>
            <person name="Tregear J.W."/>
            <person name="Valentin K."/>
            <person name="von Dassow P."/>
            <person name="Yamagishi T."/>
            <person name="Van de Peer Y."/>
            <person name="Wincker P."/>
        </authorList>
    </citation>
    <scope>NUCLEOTIDE SEQUENCE [LARGE SCALE GENOMIC DNA]</scope>
    <source>
        <strain evidence="10">Ec32 / CCAP1310/4</strain>
    </source>
</reference>
<accession>D8LJQ2</accession>
<feature type="domain" description="Sulfotransferase" evidence="7">
    <location>
        <begin position="265"/>
        <end position="480"/>
    </location>
</feature>
<evidence type="ECO:0000313" key="9">
    <source>
        <dbReference type="EMBL" id="CBN77079.1"/>
    </source>
</evidence>
<dbReference type="EMBL" id="FN648442">
    <property type="protein sequence ID" value="CBN77079.1"/>
    <property type="molecule type" value="Genomic_DNA"/>
</dbReference>
<dbReference type="Gene3D" id="2.60.120.330">
    <property type="entry name" value="B-lactam Antibiotic, Isopenicillin N Synthase, Chain"/>
    <property type="match status" value="1"/>
</dbReference>
<feature type="binding site" evidence="5">
    <location>
        <position position="370"/>
    </location>
    <ligand>
        <name>3'-phosphoadenylyl sulfate</name>
        <dbReference type="ChEBI" id="CHEBI:58339"/>
    </ligand>
</feature>
<comment type="similarity">
    <text evidence="1">Belongs to the aspartyl/asparaginyl beta-hydroxylase family.</text>
</comment>
<dbReference type="AlphaFoldDB" id="D8LJQ2"/>
<evidence type="ECO:0000256" key="4">
    <source>
        <dbReference type="PIRSR" id="PIRSR637359-1"/>
    </source>
</evidence>
<dbReference type="eggNOG" id="ENOG502QU6N">
    <property type="taxonomic scope" value="Eukaryota"/>
</dbReference>
<dbReference type="Pfam" id="PF05118">
    <property type="entry name" value="Asp_Arg_Hydrox"/>
    <property type="match status" value="1"/>
</dbReference>
<dbReference type="OMA" id="FEQINIP"/>
<evidence type="ECO:0000256" key="3">
    <source>
        <dbReference type="ARBA" id="ARBA00023180"/>
    </source>
</evidence>
<dbReference type="InterPro" id="IPR000863">
    <property type="entry name" value="Sulfotransferase_dom"/>
</dbReference>
<dbReference type="Proteomes" id="UP000002630">
    <property type="component" value="Linkage Group LG12"/>
</dbReference>
<feature type="active site" description="For sulfotransferase activity" evidence="4">
    <location>
        <position position="274"/>
    </location>
</feature>
<keyword evidence="10" id="KW-1185">Reference proteome</keyword>
<evidence type="ECO:0000259" key="8">
    <source>
        <dbReference type="Pfam" id="PF05118"/>
    </source>
</evidence>
<organism evidence="9 10">
    <name type="scientific">Ectocarpus siliculosus</name>
    <name type="common">Brown alga</name>
    <name type="synonym">Conferva siliculosa</name>
    <dbReference type="NCBI Taxonomy" id="2880"/>
    <lineage>
        <taxon>Eukaryota</taxon>
        <taxon>Sar</taxon>
        <taxon>Stramenopiles</taxon>
        <taxon>Ochrophyta</taxon>
        <taxon>PX clade</taxon>
        <taxon>Phaeophyceae</taxon>
        <taxon>Ectocarpales</taxon>
        <taxon>Ectocarpaceae</taxon>
        <taxon>Ectocarpus</taxon>
    </lineage>
</organism>
<dbReference type="SUPFAM" id="SSF52540">
    <property type="entry name" value="P-loop containing nucleoside triphosphate hydrolases"/>
    <property type="match status" value="1"/>
</dbReference>
<dbReference type="Pfam" id="PF00685">
    <property type="entry name" value="Sulfotransfer_1"/>
    <property type="match status" value="1"/>
</dbReference>
<dbReference type="InterPro" id="IPR027443">
    <property type="entry name" value="IPNS-like_sf"/>
</dbReference>
<keyword evidence="3" id="KW-0325">Glycoprotein</keyword>
<dbReference type="InParanoid" id="D8LJQ2"/>
<dbReference type="EC" id="2.8.2.-" evidence="9"/>
<dbReference type="PANTHER" id="PTHR10605:SF56">
    <property type="entry name" value="BIFUNCTIONAL HEPARAN SULFATE N-DEACETYLASE_N-SULFOTRANSFERASE"/>
    <property type="match status" value="1"/>
</dbReference>
<dbReference type="SUPFAM" id="SSF51197">
    <property type="entry name" value="Clavaminate synthase-like"/>
    <property type="match status" value="1"/>
</dbReference>
<evidence type="ECO:0000259" key="7">
    <source>
        <dbReference type="Pfam" id="PF00685"/>
    </source>
</evidence>
<dbReference type="OrthoDB" id="411451at2759"/>
<name>D8LJQ2_ECTSI</name>
<evidence type="ECO:0000313" key="10">
    <source>
        <dbReference type="Proteomes" id="UP000002630"/>
    </source>
</evidence>
<feature type="region of interest" description="Disordered" evidence="6">
    <location>
        <begin position="498"/>
        <end position="517"/>
    </location>
</feature>
<feature type="binding site" evidence="5">
    <location>
        <position position="378"/>
    </location>
    <ligand>
        <name>3'-phosphoadenylyl sulfate</name>
        <dbReference type="ChEBI" id="CHEBI:58339"/>
    </ligand>
</feature>
<gene>
    <name evidence="9" type="ORF">Esi_0026_0167</name>
</gene>
<dbReference type="GO" id="GO:0008146">
    <property type="term" value="F:sulfotransferase activity"/>
    <property type="evidence" value="ECO:0007669"/>
    <property type="project" value="InterPro"/>
</dbReference>
<dbReference type="PANTHER" id="PTHR10605">
    <property type="entry name" value="HEPARAN SULFATE SULFOTRANSFERASE"/>
    <property type="match status" value="1"/>
</dbReference>
<sequence>MMAAMVSAAPRNVGGEILVPPSGQVKLKDKTTPVIEQVAKEQLDPEARPLVFTRGRADLSLLKLLLSSRGASIWTDEEHDRTNVKMTRPAHDKWGISKIVLVFCDDFLKRVYTFPWYHEPEWKEALQPVLDVLGIPEEKMVRCLLASMPPGCVIPVHHDTGHWVQHTHRVHVAVVTDVSEVDFLVGPDPKHMRKVMFDEGRVVEFNNQAKHAVTNRWSRNRVHLILDYVDEYPLDFVRLAPGSKLVQTRRSIDVEGLVTRQGPDPAFVVLGGQKCGTTLLYECLNQHPLVARGRRRETHFFDWAWPAKGESLTVDQLRESYMAFFYAEELKSHPSIVTGESTPSYLLRGDLVIPRLKNVAGKTRLLVMLRDPVKRAYSHYHMAVDPEGTPAQLRSRGGGGWTSKTFEQVVEEERAVLEKAGVGPATSPGDFARDYLSTRPNGYGGHSLLGRGLYALQLQPWLEAFGRDQIKVLFLEEVVKSEDSLQEAMDGVFEHVGLPPSPVEDKAPKNHRDYPPMDEGVRRRLRDFYAPYDAALRQLLRRDSLPW</sequence>
<feature type="compositionally biased region" description="Basic and acidic residues" evidence="6">
    <location>
        <begin position="503"/>
        <end position="517"/>
    </location>
</feature>